<reference evidence="1 2" key="1">
    <citation type="submission" date="2018-08" db="EMBL/GenBank/DDBJ databases">
        <title>A genome reference for cultivated species of the human gut microbiota.</title>
        <authorList>
            <person name="Zou Y."/>
            <person name="Xue W."/>
            <person name="Luo G."/>
        </authorList>
    </citation>
    <scope>NUCLEOTIDE SEQUENCE [LARGE SCALE GENOMIC DNA]</scope>
    <source>
        <strain evidence="1 2">AF04-15</strain>
    </source>
</reference>
<dbReference type="AlphaFoldDB" id="A0A413F7T1"/>
<gene>
    <name evidence="1" type="ORF">DWV29_25845</name>
</gene>
<dbReference type="Proteomes" id="UP000283880">
    <property type="component" value="Unassembled WGS sequence"/>
</dbReference>
<name>A0A413F7T1_9FIRM</name>
<accession>A0A413F7T1</accession>
<evidence type="ECO:0000313" key="2">
    <source>
        <dbReference type="Proteomes" id="UP000283880"/>
    </source>
</evidence>
<comment type="caution">
    <text evidence="1">The sequence shown here is derived from an EMBL/GenBank/DDBJ whole genome shotgun (WGS) entry which is preliminary data.</text>
</comment>
<organism evidence="1 2">
    <name type="scientific">Enterocloster asparagiformis</name>
    <dbReference type="NCBI Taxonomy" id="333367"/>
    <lineage>
        <taxon>Bacteria</taxon>
        <taxon>Bacillati</taxon>
        <taxon>Bacillota</taxon>
        <taxon>Clostridia</taxon>
        <taxon>Lachnospirales</taxon>
        <taxon>Lachnospiraceae</taxon>
        <taxon>Enterocloster</taxon>
    </lineage>
</organism>
<protein>
    <submittedName>
        <fullName evidence="1">Uncharacterized protein</fullName>
    </submittedName>
</protein>
<dbReference type="EMBL" id="QSBM01000028">
    <property type="protein sequence ID" value="RGX22134.1"/>
    <property type="molecule type" value="Genomic_DNA"/>
</dbReference>
<dbReference type="OrthoDB" id="9800543at2"/>
<evidence type="ECO:0000313" key="1">
    <source>
        <dbReference type="EMBL" id="RGX22134.1"/>
    </source>
</evidence>
<sequence length="97" mass="11124">MYFFRIVCREYKNTAKVGGSIEIALVEANPRNVGEKGRYKGVGAHLFAIASQILHANVLHDRIISIRHALFDNRKGLTKIKLCKLMDLLKQDMENRR</sequence>
<proteinExistence type="predicted"/>